<accession>A0ABR5AGN2</accession>
<dbReference type="EMBL" id="JXAK01000027">
    <property type="protein sequence ID" value="KIL40057.1"/>
    <property type="molecule type" value="Genomic_DNA"/>
</dbReference>
<name>A0ABR5AGN2_9BACL</name>
<comment type="caution">
    <text evidence="1">The sequence shown here is derived from an EMBL/GenBank/DDBJ whole genome shotgun (WGS) entry which is preliminary data.</text>
</comment>
<reference evidence="1 2" key="1">
    <citation type="submission" date="2014-12" db="EMBL/GenBank/DDBJ databases">
        <title>Draft genome sequence of Paenibacillus kamchatkensis strain B-2647.</title>
        <authorList>
            <person name="Karlyshev A.V."/>
            <person name="Kudryashova E.B."/>
        </authorList>
    </citation>
    <scope>NUCLEOTIDE SEQUENCE [LARGE SCALE GENOMIC DNA]</scope>
    <source>
        <strain evidence="1 2">VKM B-2647</strain>
    </source>
</reference>
<sequence>MSYAFTMPTSETGSSFTLKVQGTVQSDPAAPAYRSTIAALPVNVQSDDDRNEIHLYPYTLNIKSWILTPVIQNWSSYTYNLHLDMDFTRDPQVVLDNNFSTLKIELVDALGSSLGAKYFPFVGANRLVSGDQTLTFTGVTSDQAKSNLTVKVSESIMTPNGEANRVIAVLKP</sequence>
<organism evidence="1 2">
    <name type="scientific">Gordoniibacillus kamchatkensis</name>
    <dbReference type="NCBI Taxonomy" id="1590651"/>
    <lineage>
        <taxon>Bacteria</taxon>
        <taxon>Bacillati</taxon>
        <taxon>Bacillota</taxon>
        <taxon>Bacilli</taxon>
        <taxon>Bacillales</taxon>
        <taxon>Paenibacillaceae</taxon>
        <taxon>Gordoniibacillus</taxon>
    </lineage>
</organism>
<evidence type="ECO:0000313" key="1">
    <source>
        <dbReference type="EMBL" id="KIL40057.1"/>
    </source>
</evidence>
<protein>
    <submittedName>
        <fullName evidence="1">Uncharacterized protein</fullName>
    </submittedName>
</protein>
<dbReference type="Proteomes" id="UP000031967">
    <property type="component" value="Unassembled WGS sequence"/>
</dbReference>
<keyword evidence="2" id="KW-1185">Reference proteome</keyword>
<evidence type="ECO:0000313" key="2">
    <source>
        <dbReference type="Proteomes" id="UP000031967"/>
    </source>
</evidence>
<gene>
    <name evidence="1" type="ORF">SD70_16140</name>
</gene>
<dbReference type="RefSeq" id="WP_041048563.1">
    <property type="nucleotide sequence ID" value="NZ_JXAK01000027.1"/>
</dbReference>
<proteinExistence type="predicted"/>